<dbReference type="Proteomes" id="UP000052268">
    <property type="component" value="Unassembled WGS sequence"/>
</dbReference>
<dbReference type="RefSeq" id="WP_059149564.1">
    <property type="nucleotide sequence ID" value="NZ_KQ130452.1"/>
</dbReference>
<dbReference type="AlphaFoldDB" id="A0A0J8B166"/>
<dbReference type="EMBL" id="JACU01000001">
    <property type="protein sequence ID" value="KMS60120.1"/>
    <property type="molecule type" value="Genomic_DNA"/>
</dbReference>
<dbReference type="PATRIC" id="fig|1114963.3.peg.8"/>
<keyword evidence="2" id="KW-1185">Reference proteome</keyword>
<accession>A0A0J8B166</accession>
<sequence>MTDPSSRPFLIKKDAEGHFRLTVRTTRYNSQGYPLVTATLQDELFKTANAARAFAQENFKAKPGEYSTK</sequence>
<reference evidence="1 2" key="1">
    <citation type="journal article" date="2015" name="G3 (Bethesda)">
        <title>Insights into Ongoing Evolution of the Hexachlorocyclohexane Catabolic Pathway from Comparative Genomics of Ten Sphingomonadaceae Strains.</title>
        <authorList>
            <person name="Pearce S.L."/>
            <person name="Oakeshott J.G."/>
            <person name="Pandey G."/>
        </authorList>
    </citation>
    <scope>NUCLEOTIDE SEQUENCE [LARGE SCALE GENOMIC DNA]</scope>
    <source>
        <strain evidence="1 2">LL02</strain>
    </source>
</reference>
<name>A0A0J8B166_9SPHN</name>
<dbReference type="OrthoDB" id="7508498at2"/>
<comment type="caution">
    <text evidence="1">The sequence shown here is derived from an EMBL/GenBank/DDBJ whole genome shotgun (WGS) entry which is preliminary data.</text>
</comment>
<organism evidence="1 2">
    <name type="scientific">Novosphingobium barchaimii LL02</name>
    <dbReference type="NCBI Taxonomy" id="1114963"/>
    <lineage>
        <taxon>Bacteria</taxon>
        <taxon>Pseudomonadati</taxon>
        <taxon>Pseudomonadota</taxon>
        <taxon>Alphaproteobacteria</taxon>
        <taxon>Sphingomonadales</taxon>
        <taxon>Sphingomonadaceae</taxon>
        <taxon>Novosphingobium</taxon>
    </lineage>
</organism>
<evidence type="ECO:0000313" key="2">
    <source>
        <dbReference type="Proteomes" id="UP000052268"/>
    </source>
</evidence>
<evidence type="ECO:0008006" key="3">
    <source>
        <dbReference type="Google" id="ProtNLM"/>
    </source>
</evidence>
<evidence type="ECO:0000313" key="1">
    <source>
        <dbReference type="EMBL" id="KMS60120.1"/>
    </source>
</evidence>
<protein>
    <recommendedName>
        <fullName evidence="3">DUF1508 domain-containing protein</fullName>
    </recommendedName>
</protein>
<gene>
    <name evidence="1" type="ORF">V474_00055</name>
</gene>
<proteinExistence type="predicted"/>